<dbReference type="OrthoDB" id="3259165at2759"/>
<dbReference type="AlphaFoldDB" id="A0A6A4GGN5"/>
<organism evidence="2 3">
    <name type="scientific">Gymnopus androsaceus JB14</name>
    <dbReference type="NCBI Taxonomy" id="1447944"/>
    <lineage>
        <taxon>Eukaryota</taxon>
        <taxon>Fungi</taxon>
        <taxon>Dikarya</taxon>
        <taxon>Basidiomycota</taxon>
        <taxon>Agaricomycotina</taxon>
        <taxon>Agaricomycetes</taxon>
        <taxon>Agaricomycetidae</taxon>
        <taxon>Agaricales</taxon>
        <taxon>Marasmiineae</taxon>
        <taxon>Omphalotaceae</taxon>
        <taxon>Gymnopus</taxon>
    </lineage>
</organism>
<name>A0A6A4GGN5_9AGAR</name>
<keyword evidence="3" id="KW-1185">Reference proteome</keyword>
<accession>A0A6A4GGN5</accession>
<evidence type="ECO:0000256" key="1">
    <source>
        <dbReference type="SAM" id="MobiDB-lite"/>
    </source>
</evidence>
<evidence type="ECO:0008006" key="4">
    <source>
        <dbReference type="Google" id="ProtNLM"/>
    </source>
</evidence>
<dbReference type="Proteomes" id="UP000799118">
    <property type="component" value="Unassembled WGS sequence"/>
</dbReference>
<feature type="region of interest" description="Disordered" evidence="1">
    <location>
        <begin position="150"/>
        <end position="171"/>
    </location>
</feature>
<evidence type="ECO:0000313" key="3">
    <source>
        <dbReference type="Proteomes" id="UP000799118"/>
    </source>
</evidence>
<evidence type="ECO:0000313" key="2">
    <source>
        <dbReference type="EMBL" id="KAE9384610.1"/>
    </source>
</evidence>
<dbReference type="EMBL" id="ML770111">
    <property type="protein sequence ID" value="KAE9384610.1"/>
    <property type="molecule type" value="Genomic_DNA"/>
</dbReference>
<proteinExistence type="predicted"/>
<gene>
    <name evidence="2" type="ORF">BT96DRAFT_1007900</name>
</gene>
<sequence>MAEPPLWLCNKHIRTGIKGILLHDCCGEELLQLEYKQVVLKDWFLEEWLVVVRAMEDTEDLDILHHLQVKMTLPCCMWYGREHCQPYQKMSQWNYGNQQEWNWLKLEVEMEFVEEEDNKDKEEDEGDVFEEFDEDELDVGLTEHIDAQDLNDNVWEMEAKNEDTEDTDDMY</sequence>
<protein>
    <recommendedName>
        <fullName evidence="4">CxC2-like cysteine cluster KDZ transposase-associated domain-containing protein</fullName>
    </recommendedName>
</protein>
<reference evidence="2" key="1">
    <citation type="journal article" date="2019" name="Environ. Microbiol.">
        <title>Fungal ecological strategies reflected in gene transcription - a case study of two litter decomposers.</title>
        <authorList>
            <person name="Barbi F."/>
            <person name="Kohler A."/>
            <person name="Barry K."/>
            <person name="Baskaran P."/>
            <person name="Daum C."/>
            <person name="Fauchery L."/>
            <person name="Ihrmark K."/>
            <person name="Kuo A."/>
            <person name="LaButti K."/>
            <person name="Lipzen A."/>
            <person name="Morin E."/>
            <person name="Grigoriev I.V."/>
            <person name="Henrissat B."/>
            <person name="Lindahl B."/>
            <person name="Martin F."/>
        </authorList>
    </citation>
    <scope>NUCLEOTIDE SEQUENCE</scope>
    <source>
        <strain evidence="2">JB14</strain>
    </source>
</reference>